<sequence>MKKNIVLIITTMLSLSGYSQINFEKGYYINNANQKIECLIKNIDWKNNPSYFEYKTSENANSETATIKSVKEFSIYNITKYVRSTVDIDRSSDFINALTNEGSPQFKEEELFLKLLIEGNANLYSYEDGNLTRYFYNKDNAKIEQLIYKKYLNSVNNIAINSSYKQQLWKDLNCETFDLSTFKNLDYSKKDLMNYFVTYNKCNNLQYTIFEKKKKKNPFNLSIRPGLNISSLSTSNVISSSTDLNFGNKLTFRLGLEGEFVLPFNKNKWSIIAEPTYQYFKAETEIAYQKVKVDYTSIELALGVRHYIYLNENSKLFINASGVLDFPTNSQFDYEFGGDLPIDTTFNLALGVGYKLNNKYSVELRYLSNREVLKNYMYWGSEYKTASIIFGYSLF</sequence>
<name>A0ABW5ZD42_9FLAO</name>
<reference evidence="2" key="1">
    <citation type="journal article" date="2019" name="Int. J. Syst. Evol. Microbiol.">
        <title>The Global Catalogue of Microorganisms (GCM) 10K type strain sequencing project: providing services to taxonomists for standard genome sequencing and annotation.</title>
        <authorList>
            <consortium name="The Broad Institute Genomics Platform"/>
            <consortium name="The Broad Institute Genome Sequencing Center for Infectious Disease"/>
            <person name="Wu L."/>
            <person name="Ma J."/>
        </authorList>
    </citation>
    <scope>NUCLEOTIDE SEQUENCE [LARGE SCALE GENOMIC DNA]</scope>
    <source>
        <strain evidence="2">KCTC 52644</strain>
    </source>
</reference>
<gene>
    <name evidence="1" type="ORF">ACFSX9_15415</name>
</gene>
<dbReference type="RefSeq" id="WP_379809288.1">
    <property type="nucleotide sequence ID" value="NZ_JBHUOL010000022.1"/>
</dbReference>
<organism evidence="1 2">
    <name type="scientific">Flavobacterium ardleyense</name>
    <dbReference type="NCBI Taxonomy" id="2038737"/>
    <lineage>
        <taxon>Bacteria</taxon>
        <taxon>Pseudomonadati</taxon>
        <taxon>Bacteroidota</taxon>
        <taxon>Flavobacteriia</taxon>
        <taxon>Flavobacteriales</taxon>
        <taxon>Flavobacteriaceae</taxon>
        <taxon>Flavobacterium</taxon>
    </lineage>
</organism>
<dbReference type="EMBL" id="JBHUOL010000022">
    <property type="protein sequence ID" value="MFD2910118.1"/>
    <property type="molecule type" value="Genomic_DNA"/>
</dbReference>
<protein>
    <submittedName>
        <fullName evidence="1">Outer membrane beta-barrel protein</fullName>
    </submittedName>
</protein>
<dbReference type="SUPFAM" id="SSF56925">
    <property type="entry name" value="OMPA-like"/>
    <property type="match status" value="1"/>
</dbReference>
<dbReference type="InterPro" id="IPR011250">
    <property type="entry name" value="OMP/PagP_B-barrel"/>
</dbReference>
<proteinExistence type="predicted"/>
<comment type="caution">
    <text evidence="1">The sequence shown here is derived from an EMBL/GenBank/DDBJ whole genome shotgun (WGS) entry which is preliminary data.</text>
</comment>
<evidence type="ECO:0000313" key="2">
    <source>
        <dbReference type="Proteomes" id="UP001597549"/>
    </source>
</evidence>
<accession>A0ABW5ZD42</accession>
<evidence type="ECO:0000313" key="1">
    <source>
        <dbReference type="EMBL" id="MFD2910118.1"/>
    </source>
</evidence>
<dbReference type="Proteomes" id="UP001597549">
    <property type="component" value="Unassembled WGS sequence"/>
</dbReference>
<keyword evidence="2" id="KW-1185">Reference proteome</keyword>